<evidence type="ECO:0000256" key="19">
    <source>
        <dbReference type="ARBA" id="ARBA00048921"/>
    </source>
</evidence>
<evidence type="ECO:0000256" key="3">
    <source>
        <dbReference type="ARBA" id="ARBA00038968"/>
    </source>
</evidence>
<gene>
    <name evidence="24" type="primary">LOC100374942</name>
</gene>
<comment type="catalytic activity">
    <reaction evidence="19">
        <text>resolvin D2 + NAD(+) = 16-oxoresolvin D2 + NADH + H(+)</text>
        <dbReference type="Rhea" id="RHEA:53588"/>
        <dbReference type="ChEBI" id="CHEBI:15378"/>
        <dbReference type="ChEBI" id="CHEBI:57540"/>
        <dbReference type="ChEBI" id="CHEBI:57945"/>
        <dbReference type="ChEBI" id="CHEBI:133367"/>
        <dbReference type="ChEBI" id="CHEBI:137498"/>
    </reaction>
    <physiologicalReaction direction="left-to-right" evidence="19">
        <dbReference type="Rhea" id="RHEA:53589"/>
    </physiologicalReaction>
</comment>
<comment type="similarity">
    <text evidence="1 22">Belongs to the short-chain dehydrogenases/reductases (SDR) family.</text>
</comment>
<comment type="catalytic activity">
    <reaction evidence="18">
        <text>prostaglandin E2 + NAD(+) = 15-oxoprostaglandin E2 + NADH + H(+)</text>
        <dbReference type="Rhea" id="RHEA:11876"/>
        <dbReference type="ChEBI" id="CHEBI:15378"/>
        <dbReference type="ChEBI" id="CHEBI:57400"/>
        <dbReference type="ChEBI" id="CHEBI:57540"/>
        <dbReference type="ChEBI" id="CHEBI:57945"/>
        <dbReference type="ChEBI" id="CHEBI:606564"/>
        <dbReference type="EC" id="1.1.1.141"/>
    </reaction>
    <physiologicalReaction direction="left-to-right" evidence="18">
        <dbReference type="Rhea" id="RHEA:11877"/>
    </physiologicalReaction>
</comment>
<evidence type="ECO:0000256" key="20">
    <source>
        <dbReference type="ARBA" id="ARBA00049151"/>
    </source>
</evidence>
<comment type="catalytic activity">
    <reaction evidence="15">
        <text>resolvin D2 + NAD(+) = 7-oxoresolvin D2 + NADH + H(+)</text>
        <dbReference type="Rhea" id="RHEA:53584"/>
        <dbReference type="ChEBI" id="CHEBI:15378"/>
        <dbReference type="ChEBI" id="CHEBI:57540"/>
        <dbReference type="ChEBI" id="CHEBI:57945"/>
        <dbReference type="ChEBI" id="CHEBI:133367"/>
        <dbReference type="ChEBI" id="CHEBI:137497"/>
    </reaction>
    <physiologicalReaction direction="left-to-right" evidence="15">
        <dbReference type="Rhea" id="RHEA:53585"/>
    </physiologicalReaction>
</comment>
<evidence type="ECO:0000256" key="1">
    <source>
        <dbReference type="ARBA" id="ARBA00006484"/>
    </source>
</evidence>
<dbReference type="EC" id="1.1.1.232" evidence="4"/>
<evidence type="ECO:0000256" key="16">
    <source>
        <dbReference type="ARBA" id="ARBA00048535"/>
    </source>
</evidence>
<comment type="catalytic activity">
    <reaction evidence="10">
        <text>resolvin D1 + NAD(+) = 8-oxoresolvin D1 + NADH + H(+)</text>
        <dbReference type="Rhea" id="RHEA:50124"/>
        <dbReference type="ChEBI" id="CHEBI:15378"/>
        <dbReference type="ChEBI" id="CHEBI:57540"/>
        <dbReference type="ChEBI" id="CHEBI:57945"/>
        <dbReference type="ChEBI" id="CHEBI:132079"/>
        <dbReference type="ChEBI" id="CHEBI:132080"/>
    </reaction>
    <physiologicalReaction direction="left-to-right" evidence="10">
        <dbReference type="Rhea" id="RHEA:50125"/>
    </physiologicalReaction>
</comment>
<comment type="catalytic activity">
    <reaction evidence="13">
        <text>(11R)-hydroxy-(5Z,8Z,12E,14Z)-eicosatetraenoate + NAD(+) = 11-oxo-(5Z,8Z,12E,14Z)-eicosatetraenoate + NADH + H(+)</text>
        <dbReference type="Rhea" id="RHEA:48640"/>
        <dbReference type="ChEBI" id="CHEBI:15378"/>
        <dbReference type="ChEBI" id="CHEBI:57540"/>
        <dbReference type="ChEBI" id="CHEBI:57945"/>
        <dbReference type="ChEBI" id="CHEBI:78836"/>
        <dbReference type="ChEBI" id="CHEBI:90697"/>
    </reaction>
    <physiologicalReaction direction="left-to-right" evidence="13">
        <dbReference type="Rhea" id="RHEA:48641"/>
    </physiologicalReaction>
</comment>
<evidence type="ECO:0000256" key="13">
    <source>
        <dbReference type="ARBA" id="ARBA00048144"/>
    </source>
</evidence>
<keyword evidence="2" id="KW-0560">Oxidoreductase</keyword>
<comment type="catalytic activity">
    <reaction evidence="11">
        <text>14-hydroxy-(4Z,7Z,10Z,12E,16Z,19Z)-docosahexaenoate + NAD(+) = 14-oxo-(4Z,7Z,10Z,12E,16Z,19Z)-docosahexaenoate + NADH + H(+)</text>
        <dbReference type="Rhea" id="RHEA:48952"/>
        <dbReference type="ChEBI" id="CHEBI:15378"/>
        <dbReference type="ChEBI" id="CHEBI:57540"/>
        <dbReference type="ChEBI" id="CHEBI:57945"/>
        <dbReference type="ChEBI" id="CHEBI:90866"/>
        <dbReference type="ChEBI" id="CHEBI:90867"/>
    </reaction>
    <physiologicalReaction direction="left-to-right" evidence="11">
        <dbReference type="Rhea" id="RHEA:48953"/>
    </physiologicalReaction>
</comment>
<evidence type="ECO:0000313" key="23">
    <source>
        <dbReference type="Proteomes" id="UP000694865"/>
    </source>
</evidence>
<dbReference type="InterPro" id="IPR036291">
    <property type="entry name" value="NAD(P)-bd_dom_sf"/>
</dbReference>
<proteinExistence type="inferred from homology"/>
<comment type="function">
    <text evidence="8">Catalyzes the NAD-dependent dehydrogenation (oxidation) of a broad array of hydroxylated polyunsaturated fatty acids (mainly eicosanoids and docosanoids, including prostaglandins, lipoxins and resolvins), yielding their corresponding keto (oxo) metabolites. Decreases the levels of the pro-proliferative prostaglandins such as prostaglandin E2 (whose activity is increased in cancer because of an increase in the expression of cyclooxygenase 2) and generates oxo-fatty acid products that can profoundly influence cell function by abrogating pro-inflammatory cytokine expression. Converts resolvins E1, D1 and D2 to their oxo products, which represents a mode of resolvin inactivation. Resolvin E1 plays important roles during the resolution phase of acute inflammation, while resolvins D1 and D2 have a unique role in obesity-induced adipose inflammation.</text>
</comment>
<evidence type="ECO:0000256" key="18">
    <source>
        <dbReference type="ARBA" id="ARBA00048739"/>
    </source>
</evidence>
<accession>A0ABM0MP93</accession>
<dbReference type="Pfam" id="PF00106">
    <property type="entry name" value="adh_short"/>
    <property type="match status" value="1"/>
</dbReference>
<comment type="catalytic activity">
    <reaction evidence="14">
        <text>resolvin D1 + NAD(+) = 17-oxoresolvin D1 + NADH + H(+)</text>
        <dbReference type="Rhea" id="RHEA:50128"/>
        <dbReference type="ChEBI" id="CHEBI:15378"/>
        <dbReference type="ChEBI" id="CHEBI:57540"/>
        <dbReference type="ChEBI" id="CHEBI:57945"/>
        <dbReference type="ChEBI" id="CHEBI:132079"/>
        <dbReference type="ChEBI" id="CHEBI:132081"/>
    </reaction>
    <physiologicalReaction direction="left-to-right" evidence="14">
        <dbReference type="Rhea" id="RHEA:50129"/>
    </physiologicalReaction>
</comment>
<evidence type="ECO:0000256" key="21">
    <source>
        <dbReference type="ARBA" id="ARBA00049188"/>
    </source>
</evidence>
<comment type="catalytic activity">
    <reaction evidence="16">
        <text>lipoxin A4 + NAD(+) = 15-oxo-(5S,6R)-dihydroxy-(7E,9E,11Z,13E)-eicosatetraenoate + NADH + H(+)</text>
        <dbReference type="Rhea" id="RHEA:41572"/>
        <dbReference type="ChEBI" id="CHEBI:15378"/>
        <dbReference type="ChEBI" id="CHEBI:57540"/>
        <dbReference type="ChEBI" id="CHEBI:57945"/>
        <dbReference type="ChEBI" id="CHEBI:67026"/>
        <dbReference type="ChEBI" id="CHEBI:78311"/>
    </reaction>
    <physiologicalReaction direction="left-to-right" evidence="16">
        <dbReference type="Rhea" id="RHEA:41573"/>
    </physiologicalReaction>
</comment>
<evidence type="ECO:0000256" key="7">
    <source>
        <dbReference type="ARBA" id="ARBA00042026"/>
    </source>
</evidence>
<evidence type="ECO:0000313" key="24">
    <source>
        <dbReference type="RefSeq" id="XP_006821834.1"/>
    </source>
</evidence>
<evidence type="ECO:0000256" key="5">
    <source>
        <dbReference type="ARBA" id="ARBA00040276"/>
    </source>
</evidence>
<feature type="non-terminal residue" evidence="24">
    <location>
        <position position="195"/>
    </location>
</feature>
<dbReference type="InterPro" id="IPR002347">
    <property type="entry name" value="SDR_fam"/>
</dbReference>
<dbReference type="Proteomes" id="UP000694865">
    <property type="component" value="Unplaced"/>
</dbReference>
<organism evidence="23 24">
    <name type="scientific">Saccoglossus kowalevskii</name>
    <name type="common">Acorn worm</name>
    <dbReference type="NCBI Taxonomy" id="10224"/>
    <lineage>
        <taxon>Eukaryota</taxon>
        <taxon>Metazoa</taxon>
        <taxon>Hemichordata</taxon>
        <taxon>Enteropneusta</taxon>
        <taxon>Harrimaniidae</taxon>
        <taxon>Saccoglossus</taxon>
    </lineage>
</organism>
<evidence type="ECO:0000256" key="15">
    <source>
        <dbReference type="ARBA" id="ARBA00048393"/>
    </source>
</evidence>
<protein>
    <recommendedName>
        <fullName evidence="5">15-hydroxyprostaglandin dehydrogenase [NAD(+)]</fullName>
        <ecNumber evidence="3">1.1.1.141</ecNumber>
        <ecNumber evidence="4">1.1.1.232</ecNumber>
    </recommendedName>
    <alternativeName>
        <fullName evidence="7">Eicosanoid/docosanoid dehydrogenase [NAD(+)]</fullName>
    </alternativeName>
    <alternativeName>
        <fullName evidence="6">Prostaglandin dehydrogenase 1</fullName>
    </alternativeName>
</protein>
<name>A0ABM0MP93_SACKO</name>
<sequence length="195" mass="21229">MNIEGKVALITGAGHVKGIGYAIVRQLLGKRVKGVGILDINDENGREVLDILQNEFGEHRVIYVNCDVTSKTDLEGAFEKVKTHFGRLDIVCNNAGIQNEVNWELTLNINLMGTIRGTYLALEHMGVNYGGRGGIVINTASIAGIMTTSHFPVYGASKHGIVAFTRNTASNRTFKENKIRVSAFCPAKVDTPIQD</sequence>
<evidence type="ECO:0000256" key="11">
    <source>
        <dbReference type="ARBA" id="ARBA00048008"/>
    </source>
</evidence>
<evidence type="ECO:0000256" key="9">
    <source>
        <dbReference type="ARBA" id="ARBA00047325"/>
    </source>
</evidence>
<dbReference type="Gene3D" id="3.40.50.720">
    <property type="entry name" value="NAD(P)-binding Rossmann-like Domain"/>
    <property type="match status" value="1"/>
</dbReference>
<dbReference type="PROSITE" id="PS00061">
    <property type="entry name" value="ADH_SHORT"/>
    <property type="match status" value="1"/>
</dbReference>
<evidence type="ECO:0000256" key="4">
    <source>
        <dbReference type="ARBA" id="ARBA00039060"/>
    </source>
</evidence>
<evidence type="ECO:0000256" key="10">
    <source>
        <dbReference type="ARBA" id="ARBA00047672"/>
    </source>
</evidence>
<evidence type="ECO:0000256" key="8">
    <source>
        <dbReference type="ARBA" id="ARBA00045705"/>
    </source>
</evidence>
<comment type="catalytic activity">
    <reaction evidence="12">
        <text>15-oxo-(5S,6R)-dihydroxy-(7E,9E,11Z)-eicosatrienoate + NADH + H(+) = (5S,6R,15S)-trihydroxy-(7E,9E,11Z)-eicosatrienoate + NAD(+)</text>
        <dbReference type="Rhea" id="RHEA:41596"/>
        <dbReference type="ChEBI" id="CHEBI:15378"/>
        <dbReference type="ChEBI" id="CHEBI:57540"/>
        <dbReference type="ChEBI" id="CHEBI:57945"/>
        <dbReference type="ChEBI" id="CHEBI:78325"/>
        <dbReference type="ChEBI" id="CHEBI:78329"/>
    </reaction>
    <physiologicalReaction direction="left-to-right" evidence="12">
        <dbReference type="Rhea" id="RHEA:41597"/>
    </physiologicalReaction>
</comment>
<comment type="catalytic activity">
    <reaction evidence="9">
        <text>prostaglandin E1 + NAD(+) = 15-oxoprostaglandin E1 + NADH + H(+)</text>
        <dbReference type="Rhea" id="RHEA:16477"/>
        <dbReference type="ChEBI" id="CHEBI:15378"/>
        <dbReference type="ChEBI" id="CHEBI:57397"/>
        <dbReference type="ChEBI" id="CHEBI:57401"/>
        <dbReference type="ChEBI" id="CHEBI:57540"/>
        <dbReference type="ChEBI" id="CHEBI:57945"/>
    </reaction>
    <physiologicalReaction direction="left-to-right" evidence="9">
        <dbReference type="Rhea" id="RHEA:16478"/>
    </physiologicalReaction>
</comment>
<evidence type="ECO:0000256" key="22">
    <source>
        <dbReference type="RuleBase" id="RU000363"/>
    </source>
</evidence>
<reference evidence="24" key="1">
    <citation type="submission" date="2025-08" db="UniProtKB">
        <authorList>
            <consortium name="RefSeq"/>
        </authorList>
    </citation>
    <scope>IDENTIFICATION</scope>
    <source>
        <tissue evidence="24">Testes</tissue>
    </source>
</reference>
<comment type="catalytic activity">
    <reaction evidence="17">
        <text>prostaglandin A1 + NAD(+) = 15-oxo-prostaglandin A1 + NADH + H(+)</text>
        <dbReference type="Rhea" id="RHEA:41263"/>
        <dbReference type="ChEBI" id="CHEBI:15378"/>
        <dbReference type="ChEBI" id="CHEBI:57398"/>
        <dbReference type="ChEBI" id="CHEBI:57540"/>
        <dbReference type="ChEBI" id="CHEBI:57945"/>
        <dbReference type="ChEBI" id="CHEBI:85072"/>
    </reaction>
    <physiologicalReaction direction="left-to-right" evidence="17">
        <dbReference type="Rhea" id="RHEA:41264"/>
    </physiologicalReaction>
</comment>
<keyword evidence="23" id="KW-1185">Reference proteome</keyword>
<dbReference type="EC" id="1.1.1.141" evidence="3"/>
<evidence type="ECO:0000256" key="17">
    <source>
        <dbReference type="ARBA" id="ARBA00048611"/>
    </source>
</evidence>
<dbReference type="PANTHER" id="PTHR44229:SF4">
    <property type="entry name" value="15-HYDROXYPROSTAGLANDIN DEHYDROGENASE [NAD(+)]"/>
    <property type="match status" value="1"/>
</dbReference>
<dbReference type="PRINTS" id="PR00081">
    <property type="entry name" value="GDHRDH"/>
</dbReference>
<evidence type="ECO:0000256" key="14">
    <source>
        <dbReference type="ARBA" id="ARBA00048170"/>
    </source>
</evidence>
<dbReference type="RefSeq" id="XP_006821834.1">
    <property type="nucleotide sequence ID" value="XM_006821771.1"/>
</dbReference>
<evidence type="ECO:0000256" key="12">
    <source>
        <dbReference type="ARBA" id="ARBA00048140"/>
    </source>
</evidence>
<dbReference type="InterPro" id="IPR020904">
    <property type="entry name" value="Sc_DH/Rdtase_CS"/>
</dbReference>
<dbReference type="GeneID" id="100374942"/>
<dbReference type="PANTHER" id="PTHR44229">
    <property type="entry name" value="15-HYDROXYPROSTAGLANDIN DEHYDROGENASE [NAD(+)]"/>
    <property type="match status" value="1"/>
</dbReference>
<evidence type="ECO:0000256" key="2">
    <source>
        <dbReference type="ARBA" id="ARBA00023002"/>
    </source>
</evidence>
<comment type="catalytic activity">
    <reaction evidence="20">
        <text>(15S)-hydroxy-(5Z,8Z,11Z,13E)-eicosatetraenoate + NAD(+) = 15-oxo-(5Z,8Z,11Z,13E)-eicosatetraenoate + NADH + H(+)</text>
        <dbReference type="Rhea" id="RHEA:23260"/>
        <dbReference type="ChEBI" id="CHEBI:15378"/>
        <dbReference type="ChEBI" id="CHEBI:57409"/>
        <dbReference type="ChEBI" id="CHEBI:57410"/>
        <dbReference type="ChEBI" id="CHEBI:57540"/>
        <dbReference type="ChEBI" id="CHEBI:57945"/>
        <dbReference type="EC" id="1.1.1.232"/>
    </reaction>
    <physiologicalReaction direction="left-to-right" evidence="20">
        <dbReference type="Rhea" id="RHEA:23261"/>
    </physiologicalReaction>
</comment>
<dbReference type="PRINTS" id="PR00080">
    <property type="entry name" value="SDRFAMILY"/>
</dbReference>
<dbReference type="SUPFAM" id="SSF51735">
    <property type="entry name" value="NAD(P)-binding Rossmann-fold domains"/>
    <property type="match status" value="1"/>
</dbReference>
<comment type="catalytic activity">
    <reaction evidence="21">
        <text>resolvin E1 + NAD(+) = 18-oxo-resolvin E1 + NADH + H(+)</text>
        <dbReference type="Rhea" id="RHEA:49244"/>
        <dbReference type="ChEBI" id="CHEBI:15378"/>
        <dbReference type="ChEBI" id="CHEBI:57540"/>
        <dbReference type="ChEBI" id="CHEBI:57945"/>
        <dbReference type="ChEBI" id="CHEBI:91000"/>
        <dbReference type="ChEBI" id="CHEBI:91001"/>
    </reaction>
    <physiologicalReaction direction="left-to-right" evidence="21">
        <dbReference type="Rhea" id="RHEA:49245"/>
    </physiologicalReaction>
</comment>
<evidence type="ECO:0000256" key="6">
    <source>
        <dbReference type="ARBA" id="ARBA00041812"/>
    </source>
</evidence>